<evidence type="ECO:0000313" key="4">
    <source>
        <dbReference type="EMBL" id="MBD2860247.1"/>
    </source>
</evidence>
<dbReference type="InterPro" id="IPR001647">
    <property type="entry name" value="HTH_TetR"/>
</dbReference>
<dbReference type="InterPro" id="IPR050624">
    <property type="entry name" value="HTH-type_Tx_Regulator"/>
</dbReference>
<dbReference type="PRINTS" id="PR00455">
    <property type="entry name" value="HTHTETR"/>
</dbReference>
<proteinExistence type="predicted"/>
<evidence type="ECO:0000256" key="1">
    <source>
        <dbReference type="ARBA" id="ARBA00023125"/>
    </source>
</evidence>
<evidence type="ECO:0000256" key="2">
    <source>
        <dbReference type="PROSITE-ProRule" id="PRU00335"/>
    </source>
</evidence>
<dbReference type="Pfam" id="PF00440">
    <property type="entry name" value="TetR_N"/>
    <property type="match status" value="1"/>
</dbReference>
<dbReference type="SUPFAM" id="SSF46689">
    <property type="entry name" value="Homeodomain-like"/>
    <property type="match status" value="1"/>
</dbReference>
<dbReference type="RefSeq" id="WP_190766863.1">
    <property type="nucleotide sequence ID" value="NZ_JACXLD010000017.1"/>
</dbReference>
<comment type="caution">
    <text evidence="4">The sequence shown here is derived from an EMBL/GenBank/DDBJ whole genome shotgun (WGS) entry which is preliminary data.</text>
</comment>
<gene>
    <name evidence="4" type="ORF">IB286_14695</name>
</gene>
<feature type="DNA-binding region" description="H-T-H motif" evidence="2">
    <location>
        <begin position="41"/>
        <end position="60"/>
    </location>
</feature>
<dbReference type="Proteomes" id="UP000610558">
    <property type="component" value="Unassembled WGS sequence"/>
</dbReference>
<dbReference type="AlphaFoldDB" id="A0A927C5E8"/>
<keyword evidence="1 2" id="KW-0238">DNA-binding</keyword>
<dbReference type="InterPro" id="IPR009057">
    <property type="entry name" value="Homeodomain-like_sf"/>
</dbReference>
<evidence type="ECO:0000259" key="3">
    <source>
        <dbReference type="PROSITE" id="PS50977"/>
    </source>
</evidence>
<protein>
    <submittedName>
        <fullName evidence="4">TetR/AcrR family transcriptional regulator</fullName>
    </submittedName>
</protein>
<dbReference type="Gene3D" id="1.10.357.10">
    <property type="entry name" value="Tetracycline Repressor, domain 2"/>
    <property type="match status" value="1"/>
</dbReference>
<name>A0A927C5E8_9GAMM</name>
<feature type="domain" description="HTH tetR-type" evidence="3">
    <location>
        <begin position="18"/>
        <end position="78"/>
    </location>
</feature>
<dbReference type="PANTHER" id="PTHR43479:SF11">
    <property type="entry name" value="ACREF_ENVCD OPERON REPRESSOR-RELATED"/>
    <property type="match status" value="1"/>
</dbReference>
<sequence length="230" mass="25787">MAIKNNNLVTKKRVRNPEATRAAILTAARTVLSEDGPEGLSVSRVANLAGVNRGTAYQHFATRDDLLHATAEWVSDQLMGQGFLASKQSSDGTVTLPSDGQSLFEAVERMVKFAMENPELGRIWLFDMLSSKNSGDHFFSHYKQSVDVFAESSDSKDDIDSEVLAMILLSGIFMWPVWASAQAKSTRERKKMASRFTREFLRLSLHGILKPQKYPKLVAMLREGESYYFK</sequence>
<dbReference type="EMBL" id="JACXLD010000017">
    <property type="protein sequence ID" value="MBD2860247.1"/>
    <property type="molecule type" value="Genomic_DNA"/>
</dbReference>
<organism evidence="4 5">
    <name type="scientific">Spongiibacter pelagi</name>
    <dbReference type="NCBI Taxonomy" id="2760804"/>
    <lineage>
        <taxon>Bacteria</taxon>
        <taxon>Pseudomonadati</taxon>
        <taxon>Pseudomonadota</taxon>
        <taxon>Gammaproteobacteria</taxon>
        <taxon>Cellvibrionales</taxon>
        <taxon>Spongiibacteraceae</taxon>
        <taxon>Spongiibacter</taxon>
    </lineage>
</organism>
<dbReference type="GO" id="GO:0003677">
    <property type="term" value="F:DNA binding"/>
    <property type="evidence" value="ECO:0007669"/>
    <property type="project" value="UniProtKB-UniRule"/>
</dbReference>
<dbReference type="PROSITE" id="PS50977">
    <property type="entry name" value="HTH_TETR_2"/>
    <property type="match status" value="1"/>
</dbReference>
<accession>A0A927C5E8</accession>
<evidence type="ECO:0000313" key="5">
    <source>
        <dbReference type="Proteomes" id="UP000610558"/>
    </source>
</evidence>
<dbReference type="PANTHER" id="PTHR43479">
    <property type="entry name" value="ACREF/ENVCD OPERON REPRESSOR-RELATED"/>
    <property type="match status" value="1"/>
</dbReference>
<keyword evidence="5" id="KW-1185">Reference proteome</keyword>
<reference evidence="4" key="1">
    <citation type="submission" date="2020-09" db="EMBL/GenBank/DDBJ databases">
        <authorList>
            <person name="Yoon J.-W."/>
        </authorList>
    </citation>
    <scope>NUCLEOTIDE SEQUENCE</scope>
    <source>
        <strain evidence="4">KMU-158</strain>
    </source>
</reference>